<evidence type="ECO:0000313" key="3">
    <source>
        <dbReference type="Proteomes" id="UP000622552"/>
    </source>
</evidence>
<accession>A0A8J7GP26</accession>
<evidence type="ECO:0000313" key="2">
    <source>
        <dbReference type="EMBL" id="MBG6140618.1"/>
    </source>
</evidence>
<reference evidence="2" key="1">
    <citation type="submission" date="2020-11" db="EMBL/GenBank/DDBJ databases">
        <title>Sequencing the genomes of 1000 actinobacteria strains.</title>
        <authorList>
            <person name="Klenk H.-P."/>
        </authorList>
    </citation>
    <scope>NUCLEOTIDE SEQUENCE</scope>
    <source>
        <strain evidence="2">DSM 45356</strain>
    </source>
</reference>
<dbReference type="SMART" id="SM00530">
    <property type="entry name" value="HTH_XRE"/>
    <property type="match status" value="1"/>
</dbReference>
<dbReference type="InterPro" id="IPR001387">
    <property type="entry name" value="Cro/C1-type_HTH"/>
</dbReference>
<dbReference type="SUPFAM" id="SSF47413">
    <property type="entry name" value="lambda repressor-like DNA-binding domains"/>
    <property type="match status" value="1"/>
</dbReference>
<dbReference type="InterPro" id="IPR010982">
    <property type="entry name" value="Lambda_DNA-bd_dom_sf"/>
</dbReference>
<proteinExistence type="predicted"/>
<dbReference type="AlphaFoldDB" id="A0A8J7GP26"/>
<dbReference type="Gene3D" id="1.10.260.40">
    <property type="entry name" value="lambda repressor-like DNA-binding domains"/>
    <property type="match status" value="1"/>
</dbReference>
<dbReference type="Proteomes" id="UP000622552">
    <property type="component" value="Unassembled WGS sequence"/>
</dbReference>
<sequence length="286" mass="30007">METFGTRLRALRTARGLTQQALAADACSRAYVSTVEADRAAPSAELLQHFATTLGLTVAELRTGPVPDAAHDRALRLARAWLKPHGAAFTGGTFWDVCGQAQQALEAGRWAQADQLFTDATRLPDAVAHYATARRVGCLTAAGEPEYAAHLGEGALAGLPAHPDPDWVVWLCAALQEPYRALGATGQAEALRTRALLLAGTGAEPGPAAAMLIAHGVPERALALLVRWPLLRLLAPPPVDEIAELTAEARGLAEAGRLREAIEVLERACAVVLSPAPGVRSPRAAG</sequence>
<dbReference type="Pfam" id="PF13560">
    <property type="entry name" value="HTH_31"/>
    <property type="match status" value="1"/>
</dbReference>
<organism evidence="2 3">
    <name type="scientific">Longispora fulva</name>
    <dbReference type="NCBI Taxonomy" id="619741"/>
    <lineage>
        <taxon>Bacteria</taxon>
        <taxon>Bacillati</taxon>
        <taxon>Actinomycetota</taxon>
        <taxon>Actinomycetes</taxon>
        <taxon>Micromonosporales</taxon>
        <taxon>Micromonosporaceae</taxon>
        <taxon>Longispora</taxon>
    </lineage>
</organism>
<dbReference type="GO" id="GO:0003677">
    <property type="term" value="F:DNA binding"/>
    <property type="evidence" value="ECO:0007669"/>
    <property type="project" value="InterPro"/>
</dbReference>
<dbReference type="PROSITE" id="PS50943">
    <property type="entry name" value="HTH_CROC1"/>
    <property type="match status" value="1"/>
</dbReference>
<keyword evidence="3" id="KW-1185">Reference proteome</keyword>
<protein>
    <submittedName>
        <fullName evidence="2">Transcriptional regulator with XRE-family HTH domain</fullName>
    </submittedName>
</protein>
<dbReference type="CDD" id="cd00093">
    <property type="entry name" value="HTH_XRE"/>
    <property type="match status" value="1"/>
</dbReference>
<dbReference type="EMBL" id="JADOUF010000001">
    <property type="protein sequence ID" value="MBG6140618.1"/>
    <property type="molecule type" value="Genomic_DNA"/>
</dbReference>
<evidence type="ECO:0000259" key="1">
    <source>
        <dbReference type="PROSITE" id="PS50943"/>
    </source>
</evidence>
<feature type="domain" description="HTH cro/C1-type" evidence="1">
    <location>
        <begin position="8"/>
        <end position="61"/>
    </location>
</feature>
<gene>
    <name evidence="2" type="ORF">IW245_006812</name>
</gene>
<name>A0A8J7GP26_9ACTN</name>
<comment type="caution">
    <text evidence="2">The sequence shown here is derived from an EMBL/GenBank/DDBJ whole genome shotgun (WGS) entry which is preliminary data.</text>
</comment>
<dbReference type="RefSeq" id="WP_197007146.1">
    <property type="nucleotide sequence ID" value="NZ_BONS01000005.1"/>
</dbReference>